<evidence type="ECO:0000256" key="5">
    <source>
        <dbReference type="ARBA" id="ARBA00022801"/>
    </source>
</evidence>
<evidence type="ECO:0000256" key="1">
    <source>
        <dbReference type="ARBA" id="ARBA00004496"/>
    </source>
</evidence>
<dbReference type="EC" id="3.1.3.48" evidence="2"/>
<keyword evidence="11" id="KW-0675">Receptor</keyword>
<accession>A0A069DXM9</accession>
<dbReference type="GO" id="GO:0005737">
    <property type="term" value="C:cytoplasm"/>
    <property type="evidence" value="ECO:0007669"/>
    <property type="project" value="UniProtKB-SubCell"/>
</dbReference>
<proteinExistence type="evidence at transcript level"/>
<dbReference type="GO" id="GO:0048666">
    <property type="term" value="P:neuron development"/>
    <property type="evidence" value="ECO:0007669"/>
    <property type="project" value="UniProtKB-ARBA"/>
</dbReference>
<dbReference type="EMBL" id="GBGD01000432">
    <property type="protein sequence ID" value="JAC88457.1"/>
    <property type="molecule type" value="mRNA"/>
</dbReference>
<keyword evidence="3" id="KW-0963">Cytoplasm</keyword>
<evidence type="ECO:0000256" key="7">
    <source>
        <dbReference type="ARBA" id="ARBA00034734"/>
    </source>
</evidence>
<dbReference type="InterPro" id="IPR000242">
    <property type="entry name" value="PTP_cat"/>
</dbReference>
<dbReference type="AlphaFoldDB" id="A0A069DXM9"/>
<dbReference type="InterPro" id="IPR003595">
    <property type="entry name" value="Tyr_Pase_cat"/>
</dbReference>
<evidence type="ECO:0000259" key="10">
    <source>
        <dbReference type="PROSITE" id="PS50056"/>
    </source>
</evidence>
<feature type="domain" description="Tyrosine specific protein phosphatases" evidence="10">
    <location>
        <begin position="214"/>
        <end position="291"/>
    </location>
</feature>
<dbReference type="PRINTS" id="PR00700">
    <property type="entry name" value="PRTYPHPHTASE"/>
</dbReference>
<keyword evidence="5" id="KW-0378">Hydrolase</keyword>
<dbReference type="GO" id="GO:0004726">
    <property type="term" value="F:non-membrane spanning protein tyrosine phosphatase activity"/>
    <property type="evidence" value="ECO:0007669"/>
    <property type="project" value="InterPro"/>
</dbReference>
<feature type="compositionally biased region" description="Low complexity" evidence="8">
    <location>
        <begin position="500"/>
        <end position="510"/>
    </location>
</feature>
<feature type="region of interest" description="Disordered" evidence="8">
    <location>
        <begin position="488"/>
        <end position="518"/>
    </location>
</feature>
<dbReference type="SMART" id="SM00194">
    <property type="entry name" value="PTPc"/>
    <property type="match status" value="1"/>
</dbReference>
<dbReference type="SMART" id="SM00404">
    <property type="entry name" value="PTPc_motif"/>
    <property type="match status" value="1"/>
</dbReference>
<feature type="domain" description="Tyrosine-protein phosphatase" evidence="9">
    <location>
        <begin position="29"/>
        <end position="300"/>
    </location>
</feature>
<evidence type="ECO:0000256" key="4">
    <source>
        <dbReference type="ARBA" id="ARBA00022553"/>
    </source>
</evidence>
<protein>
    <recommendedName>
        <fullName evidence="2">protein-tyrosine-phosphatase</fullName>
        <ecNumber evidence="2">3.1.3.48</ecNumber>
    </recommendedName>
</protein>
<dbReference type="PROSITE" id="PS50056">
    <property type="entry name" value="TYR_PHOSPHATASE_2"/>
    <property type="match status" value="1"/>
</dbReference>
<dbReference type="PANTHER" id="PTHR45983">
    <property type="entry name" value="TYROSINE PHOSPHATSE N18, PUTATIVE-RELATED"/>
    <property type="match status" value="1"/>
</dbReference>
<evidence type="ECO:0000256" key="3">
    <source>
        <dbReference type="ARBA" id="ARBA00022490"/>
    </source>
</evidence>
<keyword evidence="6" id="KW-0904">Protein phosphatase</keyword>
<keyword evidence="4" id="KW-0597">Phosphoprotein</keyword>
<dbReference type="FunFam" id="3.90.190.10:FF:000045">
    <property type="entry name" value="Tyrosine-protein phosphatase non-receptor type 12"/>
    <property type="match status" value="1"/>
</dbReference>
<dbReference type="PANTHER" id="PTHR45983:SF2">
    <property type="entry name" value="PROTEIN-TYROSINE-PHOSPHATASE"/>
    <property type="match status" value="1"/>
</dbReference>
<reference evidence="11" key="1">
    <citation type="journal article" date="2015" name="J. Med. Entomol.">
        <title>A Deep Insight Into the Sialotranscriptome of the Chagas Disease Vector, Panstrongylus megistus (Hemiptera: Heteroptera).</title>
        <authorList>
            <person name="Ribeiro J.M."/>
            <person name="Schwarz A."/>
            <person name="Francischetti I.M."/>
        </authorList>
    </citation>
    <scope>NUCLEOTIDE SEQUENCE</scope>
    <source>
        <tissue evidence="11">Salivary glands</tissue>
    </source>
</reference>
<organism evidence="11">
    <name type="scientific">Panstrongylus megistus</name>
    <dbReference type="NCBI Taxonomy" id="65343"/>
    <lineage>
        <taxon>Eukaryota</taxon>
        <taxon>Metazoa</taxon>
        <taxon>Ecdysozoa</taxon>
        <taxon>Arthropoda</taxon>
        <taxon>Hexapoda</taxon>
        <taxon>Insecta</taxon>
        <taxon>Pterygota</taxon>
        <taxon>Neoptera</taxon>
        <taxon>Paraneoptera</taxon>
        <taxon>Hemiptera</taxon>
        <taxon>Heteroptera</taxon>
        <taxon>Panheteroptera</taxon>
        <taxon>Cimicomorpha</taxon>
        <taxon>Reduviidae</taxon>
        <taxon>Triatominae</taxon>
        <taxon>Panstrongylus</taxon>
    </lineage>
</organism>
<feature type="compositionally biased region" description="Pro residues" evidence="8">
    <location>
        <begin position="774"/>
        <end position="792"/>
    </location>
</feature>
<name>A0A069DXM9_9HEMI</name>
<dbReference type="Gene3D" id="3.90.190.10">
    <property type="entry name" value="Protein tyrosine phosphatase superfamily"/>
    <property type="match status" value="1"/>
</dbReference>
<dbReference type="SUPFAM" id="SSF52799">
    <property type="entry name" value="(Phosphotyrosine protein) phosphatases II"/>
    <property type="match status" value="1"/>
</dbReference>
<evidence type="ECO:0000256" key="6">
    <source>
        <dbReference type="ARBA" id="ARBA00022912"/>
    </source>
</evidence>
<comment type="subcellular location">
    <subcellularLocation>
        <location evidence="1">Cytoplasm</location>
    </subcellularLocation>
</comment>
<dbReference type="InterPro" id="IPR016130">
    <property type="entry name" value="Tyr_Pase_AS"/>
</dbReference>
<feature type="non-terminal residue" evidence="11">
    <location>
        <position position="1"/>
    </location>
</feature>
<evidence type="ECO:0000256" key="8">
    <source>
        <dbReference type="SAM" id="MobiDB-lite"/>
    </source>
</evidence>
<dbReference type="InterPro" id="IPR000387">
    <property type="entry name" value="Tyr_Pase_dom"/>
</dbReference>
<feature type="region of interest" description="Disordered" evidence="8">
    <location>
        <begin position="837"/>
        <end position="870"/>
    </location>
</feature>
<feature type="region of interest" description="Disordered" evidence="8">
    <location>
        <begin position="764"/>
        <end position="805"/>
    </location>
</feature>
<evidence type="ECO:0000259" key="9">
    <source>
        <dbReference type="PROSITE" id="PS50055"/>
    </source>
</evidence>
<evidence type="ECO:0000256" key="2">
    <source>
        <dbReference type="ARBA" id="ARBA00013064"/>
    </source>
</evidence>
<dbReference type="InterPro" id="IPR047170">
    <property type="entry name" value="PTN12/18/22"/>
</dbReference>
<comment type="similarity">
    <text evidence="7">Belongs to the protein-tyrosine phosphatase family. Non-receptor class 4 subfamily.</text>
</comment>
<evidence type="ECO:0000313" key="11">
    <source>
        <dbReference type="EMBL" id="JAC88457.1"/>
    </source>
</evidence>
<dbReference type="Pfam" id="PF00102">
    <property type="entry name" value="Y_phosphatase"/>
    <property type="match status" value="1"/>
</dbReference>
<sequence>ERPPLRVVLRNFLNHIENLESQISPDKSYDIEFQALKLFSENVKGLKEYSCLEGEKEINRKKNRYKDILPFDVSRVVLQEYNGIPGSDYINANYIKGASGSPAYIASQGPLPCTVNDFWRMVVQCEVHVIVMACNQEEAGKAKCEKYWVDEGEERHFGRISVRLLKSSTVCPDFSVRTMRLKYSNNTSMVAEERTVCQVHYVAWPDHGVPSVVHPLLDMVRLVRDTQASETLPVLVHCSAGCGRTGTICAIDYVFGLLRTGKLTSDFSLSSLIRDMRRQRIAMVQTKEQYVLVHQAVRELFREQLSVIDSHPYENVDPDGSLLIKSDQDNIYDTIDCAEEKGDFKMEKDNQVGIYANKKNITLYSSKQEKEVENLTEQLRTVQAGTKPRTLVNNSGNVSKAQPLPLVNNHLANRTSNKQILPVKRETNNFLNKPIPAKGILRVPLLPVTCGNGQTSSSTVVAAPIKRSKSLKVMPAHRDRSLVAKLTIPPEPQIKLRPPQLSSSVSTSSQTKRRSSLELNTNVNDTSANVTNINESRPTTNETSMAAKKYDAIHVAGKKPLMRSYTTLDMRHKLLMATTDRKSYPVHPVDIRSGMVPLNNPVERVNVGEHSGVEHTSILNNRRTSNRTCVVRNMCPQPLLQLPARTYLSRESTNKNFISQRNAHFSGSVEAHSAAQAHRQYQLPMPPHQQHHHQHQPISHHRKFVHKSLPSAHPMYMETSKIAKHNRESKEAEGQYDPPKDYPEKYKCIPSEVPQQHIYDHRTTQGASVGPSIPLYPPLPPRNQLPLIPPTPRDQQLGNSSFATAPGVDIDQVAASIPRKDESKSNLMKVALEAFHSKKVKQQSRPPEEHAAKGVIHNYPACKKKQQQYL</sequence>
<dbReference type="GO" id="GO:0005634">
    <property type="term" value="C:nucleus"/>
    <property type="evidence" value="ECO:0007669"/>
    <property type="project" value="TreeGrafter"/>
</dbReference>
<dbReference type="PROSITE" id="PS00383">
    <property type="entry name" value="TYR_PHOSPHATASE_1"/>
    <property type="match status" value="1"/>
</dbReference>
<feature type="compositionally biased region" description="Polar residues" evidence="8">
    <location>
        <begin position="793"/>
        <end position="803"/>
    </location>
</feature>
<dbReference type="PROSITE" id="PS50055">
    <property type="entry name" value="TYR_PHOSPHATASE_PTP"/>
    <property type="match status" value="1"/>
</dbReference>
<dbReference type="InterPro" id="IPR029021">
    <property type="entry name" value="Prot-tyrosine_phosphatase-like"/>
</dbReference>